<gene>
    <name evidence="3" type="ORF">AMON00008_LOCUS60146</name>
</gene>
<feature type="compositionally biased region" description="Low complexity" evidence="1">
    <location>
        <begin position="545"/>
        <end position="562"/>
    </location>
</feature>
<dbReference type="EMBL" id="HBNR01083986">
    <property type="protein sequence ID" value="CAE4661514.1"/>
    <property type="molecule type" value="Transcribed_RNA"/>
</dbReference>
<dbReference type="GO" id="GO:0046872">
    <property type="term" value="F:metal ion binding"/>
    <property type="evidence" value="ECO:0007669"/>
    <property type="project" value="InterPro"/>
</dbReference>
<dbReference type="Pfam" id="PF13475">
    <property type="entry name" value="DUF4116"/>
    <property type="match status" value="2"/>
</dbReference>
<evidence type="ECO:0000259" key="2">
    <source>
        <dbReference type="PROSITE" id="PS51416"/>
    </source>
</evidence>
<feature type="compositionally biased region" description="Low complexity" evidence="1">
    <location>
        <begin position="722"/>
        <end position="744"/>
    </location>
</feature>
<feature type="region of interest" description="Disordered" evidence="1">
    <location>
        <begin position="522"/>
        <end position="562"/>
    </location>
</feature>
<accession>A0A7S4T3P7</accession>
<feature type="compositionally biased region" description="Low complexity" evidence="1">
    <location>
        <begin position="752"/>
        <end position="788"/>
    </location>
</feature>
<dbReference type="SUPFAM" id="SSF159034">
    <property type="entry name" value="Mib/herc2 domain-like"/>
    <property type="match status" value="1"/>
</dbReference>
<feature type="domain" description="MIB/HERC2" evidence="2">
    <location>
        <begin position="403"/>
        <end position="475"/>
    </location>
</feature>
<evidence type="ECO:0000313" key="3">
    <source>
        <dbReference type="EMBL" id="CAE4661514.1"/>
    </source>
</evidence>
<reference evidence="3" key="1">
    <citation type="submission" date="2021-01" db="EMBL/GenBank/DDBJ databases">
        <authorList>
            <person name="Corre E."/>
            <person name="Pelletier E."/>
            <person name="Niang G."/>
            <person name="Scheremetjew M."/>
            <person name="Finn R."/>
            <person name="Kale V."/>
            <person name="Holt S."/>
            <person name="Cochrane G."/>
            <person name="Meng A."/>
            <person name="Brown T."/>
            <person name="Cohen L."/>
        </authorList>
    </citation>
    <scope>NUCLEOTIDE SEQUENCE</scope>
    <source>
        <strain evidence="3">CCMP3105</strain>
    </source>
</reference>
<dbReference type="Pfam" id="PF06701">
    <property type="entry name" value="MIB_HERC2"/>
    <property type="match status" value="1"/>
</dbReference>
<organism evidence="3">
    <name type="scientific">Alexandrium monilatum</name>
    <dbReference type="NCBI Taxonomy" id="311494"/>
    <lineage>
        <taxon>Eukaryota</taxon>
        <taxon>Sar</taxon>
        <taxon>Alveolata</taxon>
        <taxon>Dinophyceae</taxon>
        <taxon>Gonyaulacales</taxon>
        <taxon>Pyrocystaceae</taxon>
        <taxon>Alexandrium</taxon>
    </lineage>
</organism>
<dbReference type="PROSITE" id="PS51416">
    <property type="entry name" value="MIB_HERC2"/>
    <property type="match status" value="1"/>
</dbReference>
<name>A0A7S4T3P7_9DINO</name>
<dbReference type="Gene3D" id="2.30.30.40">
    <property type="entry name" value="SH3 Domains"/>
    <property type="match status" value="1"/>
</dbReference>
<dbReference type="InterPro" id="IPR025197">
    <property type="entry name" value="DUF4116"/>
</dbReference>
<proteinExistence type="predicted"/>
<feature type="region of interest" description="Disordered" evidence="1">
    <location>
        <begin position="636"/>
        <end position="683"/>
    </location>
</feature>
<dbReference type="GO" id="GO:0004842">
    <property type="term" value="F:ubiquitin-protein transferase activity"/>
    <property type="evidence" value="ECO:0007669"/>
    <property type="project" value="InterPro"/>
</dbReference>
<dbReference type="InterPro" id="IPR037252">
    <property type="entry name" value="Mib_Herc2_sf"/>
</dbReference>
<dbReference type="GO" id="GO:0016567">
    <property type="term" value="P:protein ubiquitination"/>
    <property type="evidence" value="ECO:0007669"/>
    <property type="project" value="InterPro"/>
</dbReference>
<protein>
    <recommendedName>
        <fullName evidence="2">MIB/HERC2 domain-containing protein</fullName>
    </recommendedName>
</protein>
<sequence length="930" mass="95253">MDVEVGAPIPGAGLGINGSTDWHAAVSQDWQMLEQAPAEVRADHNVICEAMRDSNGQALRFASDALRGDREFLLGAAQEMGPAVLEHASDELRADREFIMEVADYCNPGDVIWYVPEEIRAELLSDRVFMLEAVGQVGAEVLEHASAELRADKSFILAAAEHCVSKGEAVQFATDELRKEFYTDRDFMLQAIEEAGPGVLEDASEALRADRAFLVSAAERCSLAEVLPYACEELRAVLSASKPKAAPPRLPSPRLPMPPAGRLPSFRPPAPAADLHVKAASVPGRAFELPRPLQAAAPGRPLPPVGVPGQGLLPPGLRGFPLAGTGALPLTAPVVSTMPGLDLMPALHQVQAPQVPQVPQLSPAQSVQSVQSVQLPAVTVPLQQVPPVQPVQPVPPVQQVQAPAVVVLTEKKIGVQVRRGPDWVWENQDGGDGQLGITENHSEDGWVQVRWATGECGVYRVGLEGRYDLLEVLPTAPAAPVPAVPAGPGLPSVQVVAAAVLAGAPAAAAPAAAAPVVAPAAAPAAAAQRPVPPWRRRVSSTESITPVEAATPTPAASAAPAPAATATTAVTVEAQAPAPAAATGPAVVAVAAEGAAPATAAAAAAAVAAVAAAAGVGAVEVAASAPEELSVIEVQAGQGSGAADPRKRGSPAVPPWQRNRRRKTDDGVVVETDPASDADAEAAAAAEALAEACAELLGEAPLDLPLSTEEVPEASVPAPTDAAMAPSGPAQPAPANQAPAQDAVPPTPEPSTPAAAAEAVPAAPAAAAPSEPAAPEAPSAAGVPAAVAEPAAKEAEKAVEAEEIRSPAEDALQAVRELGPDALEGVPADLRGDREFMLAVSRYCPLADVLRHFSDELHAELLADREFVLRAVEEIGVAVLGYANPKLRSDLGFMMEAAACSSAAEAMKYASKELRAELEGNDESDSEISL</sequence>
<dbReference type="AlphaFoldDB" id="A0A7S4T3P7"/>
<dbReference type="InterPro" id="IPR010606">
    <property type="entry name" value="Mib_Herc2"/>
</dbReference>
<evidence type="ECO:0000256" key="1">
    <source>
        <dbReference type="SAM" id="MobiDB-lite"/>
    </source>
</evidence>
<feature type="region of interest" description="Disordered" evidence="1">
    <location>
        <begin position="710"/>
        <end position="788"/>
    </location>
</feature>